<evidence type="ECO:0000313" key="4">
    <source>
        <dbReference type="Proteomes" id="UP000265566"/>
    </source>
</evidence>
<dbReference type="SUPFAM" id="SSF50447">
    <property type="entry name" value="Translation proteins"/>
    <property type="match status" value="1"/>
</dbReference>
<organism evidence="3 4">
    <name type="scientific">Medicago truncatula</name>
    <name type="common">Barrel medic</name>
    <name type="synonym">Medicago tribuloides</name>
    <dbReference type="NCBI Taxonomy" id="3880"/>
    <lineage>
        <taxon>Eukaryota</taxon>
        <taxon>Viridiplantae</taxon>
        <taxon>Streptophyta</taxon>
        <taxon>Embryophyta</taxon>
        <taxon>Tracheophyta</taxon>
        <taxon>Spermatophyta</taxon>
        <taxon>Magnoliopsida</taxon>
        <taxon>eudicotyledons</taxon>
        <taxon>Gunneridae</taxon>
        <taxon>Pentapetalae</taxon>
        <taxon>rosids</taxon>
        <taxon>fabids</taxon>
        <taxon>Fabales</taxon>
        <taxon>Fabaceae</taxon>
        <taxon>Papilionoideae</taxon>
        <taxon>50 kb inversion clade</taxon>
        <taxon>NPAAA clade</taxon>
        <taxon>Hologalegina</taxon>
        <taxon>IRL clade</taxon>
        <taxon>Trifolieae</taxon>
        <taxon>Medicago</taxon>
    </lineage>
</organism>
<keyword evidence="1" id="KW-0251">Elongation factor</keyword>
<dbReference type="Gramene" id="rna12712">
    <property type="protein sequence ID" value="RHN76393.1"/>
    <property type="gene ID" value="gene12712"/>
</dbReference>
<dbReference type="Gene3D" id="2.40.30.10">
    <property type="entry name" value="Translation factors"/>
    <property type="match status" value="1"/>
</dbReference>
<dbReference type="GO" id="GO:0003746">
    <property type="term" value="F:translation elongation factor activity"/>
    <property type="evidence" value="ECO:0007669"/>
    <property type="project" value="UniProtKB-KW"/>
</dbReference>
<accession>A0A396JJC7</accession>
<gene>
    <name evidence="3" type="ORF">MtrunA17_Chr2g0331611</name>
</gene>
<sequence>MPIKYIHRLVFIDKLIEQRATISLQFIDSKLKQSPLNLLDEVVSYLPSHPQSPIGWIYMTKHDRKVALTGSFNGLFVAFTFELDKEPWHETFTFLRIYEGVLQEGDTIVNVNTDKRNKVDLLFFIRHTQHVLFAPKFHKIKMAYAGQLVVVMDVNFESPFSGSGDTLTDDSIQYVMSRRDLPKPTKEYLEDDNFVFKPCLCKEVKQDKRELVKSIH</sequence>
<evidence type="ECO:0000256" key="1">
    <source>
        <dbReference type="ARBA" id="ARBA00022768"/>
    </source>
</evidence>
<proteinExistence type="predicted"/>
<comment type="caution">
    <text evidence="3">The sequence shown here is derived from an EMBL/GenBank/DDBJ whole genome shotgun (WGS) entry which is preliminary data.</text>
</comment>
<dbReference type="Proteomes" id="UP000265566">
    <property type="component" value="Chromosome 2"/>
</dbReference>
<dbReference type="AlphaFoldDB" id="A0A396JJC7"/>
<evidence type="ECO:0000313" key="3">
    <source>
        <dbReference type="EMBL" id="RHN76393.1"/>
    </source>
</evidence>
<dbReference type="InterPro" id="IPR009000">
    <property type="entry name" value="Transl_B-barrel_sf"/>
</dbReference>
<protein>
    <submittedName>
        <fullName evidence="3">Putative translation protein, beta-barrel</fullName>
    </submittedName>
</protein>
<evidence type="ECO:0000256" key="2">
    <source>
        <dbReference type="ARBA" id="ARBA00022917"/>
    </source>
</evidence>
<reference evidence="4" key="1">
    <citation type="journal article" date="2018" name="Nat. Plants">
        <title>Whole-genome landscape of Medicago truncatula symbiotic genes.</title>
        <authorList>
            <person name="Pecrix Y."/>
            <person name="Staton S.E."/>
            <person name="Sallet E."/>
            <person name="Lelandais-Briere C."/>
            <person name="Moreau S."/>
            <person name="Carrere S."/>
            <person name="Blein T."/>
            <person name="Jardinaud M.F."/>
            <person name="Latrasse D."/>
            <person name="Zouine M."/>
            <person name="Zahm M."/>
            <person name="Kreplak J."/>
            <person name="Mayjonade B."/>
            <person name="Satge C."/>
            <person name="Perez M."/>
            <person name="Cauet S."/>
            <person name="Marande W."/>
            <person name="Chantry-Darmon C."/>
            <person name="Lopez-Roques C."/>
            <person name="Bouchez O."/>
            <person name="Berard A."/>
            <person name="Debelle F."/>
            <person name="Munos S."/>
            <person name="Bendahmane A."/>
            <person name="Berges H."/>
            <person name="Niebel A."/>
            <person name="Buitink J."/>
            <person name="Frugier F."/>
            <person name="Benhamed M."/>
            <person name="Crespi M."/>
            <person name="Gouzy J."/>
            <person name="Gamas P."/>
        </authorList>
    </citation>
    <scope>NUCLEOTIDE SEQUENCE [LARGE SCALE GENOMIC DNA]</scope>
    <source>
        <strain evidence="4">cv. Jemalong A17</strain>
    </source>
</reference>
<keyword evidence="2" id="KW-0648">Protein biosynthesis</keyword>
<name>A0A396JJC7_MEDTR</name>
<dbReference type="EMBL" id="PSQE01000002">
    <property type="protein sequence ID" value="RHN76393.1"/>
    <property type="molecule type" value="Genomic_DNA"/>
</dbReference>
<dbReference type="PANTHER" id="PTHR43636">
    <property type="entry name" value="ELONGATION FACTOR G, MITOCHONDRIAL"/>
    <property type="match status" value="1"/>
</dbReference>
<dbReference type="PANTHER" id="PTHR43636:SF2">
    <property type="entry name" value="ELONGATION FACTOR G, MITOCHONDRIAL"/>
    <property type="match status" value="1"/>
</dbReference>